<organism evidence="1">
    <name type="scientific">Arundo donax</name>
    <name type="common">Giant reed</name>
    <name type="synonym">Donax arundinaceus</name>
    <dbReference type="NCBI Taxonomy" id="35708"/>
    <lineage>
        <taxon>Eukaryota</taxon>
        <taxon>Viridiplantae</taxon>
        <taxon>Streptophyta</taxon>
        <taxon>Embryophyta</taxon>
        <taxon>Tracheophyta</taxon>
        <taxon>Spermatophyta</taxon>
        <taxon>Magnoliopsida</taxon>
        <taxon>Liliopsida</taxon>
        <taxon>Poales</taxon>
        <taxon>Poaceae</taxon>
        <taxon>PACMAD clade</taxon>
        <taxon>Arundinoideae</taxon>
        <taxon>Arundineae</taxon>
        <taxon>Arundo</taxon>
    </lineage>
</organism>
<name>A0A0A8ZDZ2_ARUDO</name>
<reference evidence="1" key="2">
    <citation type="journal article" date="2015" name="Data Brief">
        <title>Shoot transcriptome of the giant reed, Arundo donax.</title>
        <authorList>
            <person name="Barrero R.A."/>
            <person name="Guerrero F.D."/>
            <person name="Moolhuijzen P."/>
            <person name="Goolsby J.A."/>
            <person name="Tidwell J."/>
            <person name="Bellgard S.E."/>
            <person name="Bellgard M.I."/>
        </authorList>
    </citation>
    <scope>NUCLEOTIDE SEQUENCE</scope>
    <source>
        <tissue evidence="1">Shoot tissue taken approximately 20 cm above the soil surface</tissue>
    </source>
</reference>
<evidence type="ECO:0000313" key="1">
    <source>
        <dbReference type="EMBL" id="JAD37026.1"/>
    </source>
</evidence>
<proteinExistence type="predicted"/>
<reference evidence="1" key="1">
    <citation type="submission" date="2014-09" db="EMBL/GenBank/DDBJ databases">
        <authorList>
            <person name="Magalhaes I.L.F."/>
            <person name="Oliveira U."/>
            <person name="Santos F.R."/>
            <person name="Vidigal T.H.D.A."/>
            <person name="Brescovit A.D."/>
            <person name="Santos A.J."/>
        </authorList>
    </citation>
    <scope>NUCLEOTIDE SEQUENCE</scope>
    <source>
        <tissue evidence="1">Shoot tissue taken approximately 20 cm above the soil surface</tissue>
    </source>
</reference>
<accession>A0A0A8ZDZ2</accession>
<dbReference type="EMBL" id="GBRH01260869">
    <property type="protein sequence ID" value="JAD37026.1"/>
    <property type="molecule type" value="Transcribed_RNA"/>
</dbReference>
<sequence length="8" mass="960">MALVKKRD</sequence>
<protein>
    <submittedName>
        <fullName evidence="1">Uncharacterized protein</fullName>
    </submittedName>
</protein>